<evidence type="ECO:0000313" key="4">
    <source>
        <dbReference type="Proteomes" id="UP000762676"/>
    </source>
</evidence>
<comment type="caution">
    <text evidence="3">The sequence shown here is derived from an EMBL/GenBank/DDBJ whole genome shotgun (WGS) entry which is preliminary data.</text>
</comment>
<dbReference type="InterPro" id="IPR045851">
    <property type="entry name" value="AMP-bd_C_sf"/>
</dbReference>
<evidence type="ECO:0000259" key="1">
    <source>
        <dbReference type="Pfam" id="PF00501"/>
    </source>
</evidence>
<dbReference type="PANTHER" id="PTHR42814">
    <property type="entry name" value="AMP-BINDING DOMAIN-CONTAINING PROTEIN"/>
    <property type="match status" value="1"/>
</dbReference>
<evidence type="ECO:0000259" key="2">
    <source>
        <dbReference type="Pfam" id="PF13193"/>
    </source>
</evidence>
<dbReference type="InterPro" id="IPR000873">
    <property type="entry name" value="AMP-dep_synth/lig_dom"/>
</dbReference>
<reference evidence="3 4" key="1">
    <citation type="journal article" date="2021" name="Elife">
        <title>Chloroplast acquisition without the gene transfer in kleptoplastic sea slugs, Plakobranchus ocellatus.</title>
        <authorList>
            <person name="Maeda T."/>
            <person name="Takahashi S."/>
            <person name="Yoshida T."/>
            <person name="Shimamura S."/>
            <person name="Takaki Y."/>
            <person name="Nagai Y."/>
            <person name="Toyoda A."/>
            <person name="Suzuki Y."/>
            <person name="Arimoto A."/>
            <person name="Ishii H."/>
            <person name="Satoh N."/>
            <person name="Nishiyama T."/>
            <person name="Hasebe M."/>
            <person name="Maruyama T."/>
            <person name="Minagawa J."/>
            <person name="Obokata J."/>
            <person name="Shigenobu S."/>
        </authorList>
    </citation>
    <scope>NUCLEOTIDE SEQUENCE [LARGE SCALE GENOMIC DNA]</scope>
</reference>
<dbReference type="InterPro" id="IPR042099">
    <property type="entry name" value="ANL_N_sf"/>
</dbReference>
<gene>
    <name evidence="3" type="ORF">ElyMa_000813600</name>
</gene>
<dbReference type="SUPFAM" id="SSF56801">
    <property type="entry name" value="Acetyl-CoA synthetase-like"/>
    <property type="match status" value="1"/>
</dbReference>
<dbReference type="PANTHER" id="PTHR42814:SF3">
    <property type="entry name" value="BETA-N-ACETYLHEXOSAMINIDASE"/>
    <property type="match status" value="1"/>
</dbReference>
<feature type="domain" description="AMP-dependent synthetase/ligase" evidence="1">
    <location>
        <begin position="14"/>
        <end position="395"/>
    </location>
</feature>
<protein>
    <submittedName>
        <fullName evidence="3">Acyl-CoA synthetase family member 2, mitochondrial</fullName>
    </submittedName>
</protein>
<dbReference type="Pfam" id="PF00501">
    <property type="entry name" value="AMP-binding"/>
    <property type="match status" value="1"/>
</dbReference>
<dbReference type="Proteomes" id="UP000762676">
    <property type="component" value="Unassembled WGS sequence"/>
</dbReference>
<sequence>MKAERAATINDCLRRMAHEKPDHEVIVTYNSKIERSSLTAAELYTLASRFAKLLKDAGLKRGEYVVISLPNCLEETVTSLGVNLAGGVSVAVEVFLNTGDTFFEVLQKTKCRFLITSTSENDTAWTLVREDTKSSTQDIPLLHDTTTSRAPTLEHSFLVSRSGKDNLLTFLRQARQGYDCPDVRPEHLCVAFTTANSTSFVCLVVHTHASTIEGALQARSHVAEGTNKFLYTKPPTWILSTPGMLLLQGVTRVRLDQWEPQVEKDTYQQMVRVIEAESVDMAFMLAPEAAQLVETWSPRPFPMMRQMVVGAMPVTAKLAARVMPGCEILTNIYASSEMQLISYNNITSANQFQDFDSGIFCAGIEGRVVDADFTELPAGRAGRILLRSTGMFHHYEGQPDEDTDRKIKNDGFYDSGDAGCQRSDGHLLVMGRKDDMILHNVWNVHPSWIEKHIKTHPDIEQVTVVPIPDEDNFQNICACVIRKHGRHSLTEEDVKAHFRTNYVDEEKDSICPTDVLFMDSFPESRPGRVDRGKLADQATEILLKSKIAAAGVKAIKGILNGKI</sequence>
<dbReference type="Gene3D" id="3.30.300.30">
    <property type="match status" value="1"/>
</dbReference>
<dbReference type="Gene3D" id="3.40.50.12780">
    <property type="entry name" value="N-terminal domain of ligase-like"/>
    <property type="match status" value="1"/>
</dbReference>
<dbReference type="Pfam" id="PF13193">
    <property type="entry name" value="AMP-binding_C"/>
    <property type="match status" value="1"/>
</dbReference>
<accession>A0AAV4GYW9</accession>
<proteinExistence type="predicted"/>
<dbReference type="AlphaFoldDB" id="A0AAV4GYW9"/>
<feature type="domain" description="AMP-binding enzyme C-terminal" evidence="2">
    <location>
        <begin position="449"/>
        <end position="527"/>
    </location>
</feature>
<dbReference type="EMBL" id="BMAT01001684">
    <property type="protein sequence ID" value="GFR90286.1"/>
    <property type="molecule type" value="Genomic_DNA"/>
</dbReference>
<keyword evidence="4" id="KW-1185">Reference proteome</keyword>
<name>A0AAV4GYW9_9GAST</name>
<evidence type="ECO:0000313" key="3">
    <source>
        <dbReference type="EMBL" id="GFR90286.1"/>
    </source>
</evidence>
<organism evidence="3 4">
    <name type="scientific">Elysia marginata</name>
    <dbReference type="NCBI Taxonomy" id="1093978"/>
    <lineage>
        <taxon>Eukaryota</taxon>
        <taxon>Metazoa</taxon>
        <taxon>Spiralia</taxon>
        <taxon>Lophotrochozoa</taxon>
        <taxon>Mollusca</taxon>
        <taxon>Gastropoda</taxon>
        <taxon>Heterobranchia</taxon>
        <taxon>Euthyneura</taxon>
        <taxon>Panpulmonata</taxon>
        <taxon>Sacoglossa</taxon>
        <taxon>Placobranchoidea</taxon>
        <taxon>Plakobranchidae</taxon>
        <taxon>Elysia</taxon>
    </lineage>
</organism>
<dbReference type="InterPro" id="IPR025110">
    <property type="entry name" value="AMP-bd_C"/>
</dbReference>